<keyword evidence="2" id="KW-0716">Sensory transduction</keyword>
<dbReference type="CDD" id="cd00130">
    <property type="entry name" value="PAS"/>
    <property type="match status" value="2"/>
</dbReference>
<accession>A0A126WYR8</accession>
<dbReference type="InterPro" id="IPR035965">
    <property type="entry name" value="PAS-like_dom_sf"/>
</dbReference>
<evidence type="ECO:0000256" key="5">
    <source>
        <dbReference type="ARBA" id="ARBA00022991"/>
    </source>
</evidence>
<dbReference type="AlphaFoldDB" id="A0A126WYR8"/>
<dbReference type="GO" id="GO:0005634">
    <property type="term" value="C:nucleus"/>
    <property type="evidence" value="ECO:0007669"/>
    <property type="project" value="TreeGrafter"/>
</dbReference>
<evidence type="ECO:0000256" key="3">
    <source>
        <dbReference type="ARBA" id="ARBA00022630"/>
    </source>
</evidence>
<keyword evidence="6" id="KW-0675">Receptor</keyword>
<keyword evidence="3" id="KW-0285">Flavoprotein</keyword>
<dbReference type="SUPFAM" id="SSF55785">
    <property type="entry name" value="PYP-like sensor domain (PAS domain)"/>
    <property type="match status" value="2"/>
</dbReference>
<dbReference type="Pfam" id="PF13426">
    <property type="entry name" value="PAS_9"/>
    <property type="match status" value="2"/>
</dbReference>
<evidence type="ECO:0000259" key="8">
    <source>
        <dbReference type="PROSITE" id="PS50112"/>
    </source>
</evidence>
<sequence length="407" mass="45393">MGLPIHPQSSIPPIRCSALSESMAQMYDISQLLQSLKNLRHFSFVITDPAMQGNPVVYASDGFLQMCGYSSEEVVGRNPKFLQGPDTDRRRVVEVSDAVREEKPCRTMLLNYTKEGRPYLVVLDVAPVFSHRDRRVVHFVGVQTTVHAHLFSDLLLQCMNRRKKKGALVENGKELLMQRQQQGSSEDNDQLTGTSSVQSYSGQRKKKLKISSTILKLVIHELVSSSRQRNAEVTDSRSLCEIPQTTLCSSLTLALSRIQQSFVLSDPNLPDMPIVYASDKFLCLTGYKRDEILGQNCRVLQGPDTDANAVQQIRNSISHNQSCTIQILNYRKDKTTFWNLLHISSVRDSQGKVAYFVGVQSHVSTCDLGSQHNGVMAPLMHQLGAVGAVKVAIRSLQGAGLRRILPR</sequence>
<feature type="region of interest" description="Disordered" evidence="7">
    <location>
        <begin position="177"/>
        <end position="199"/>
    </location>
</feature>
<evidence type="ECO:0000256" key="6">
    <source>
        <dbReference type="ARBA" id="ARBA00023170"/>
    </source>
</evidence>
<dbReference type="NCBIfam" id="TIGR00229">
    <property type="entry name" value="sensory_box"/>
    <property type="match status" value="2"/>
</dbReference>
<protein>
    <submittedName>
        <fullName evidence="9">Putative LOV domain-containing protein</fullName>
    </submittedName>
</protein>
<proteinExistence type="evidence at transcript level"/>
<dbReference type="GO" id="GO:0009637">
    <property type="term" value="P:response to blue light"/>
    <property type="evidence" value="ECO:0007669"/>
    <property type="project" value="UniProtKB-ARBA"/>
</dbReference>
<keyword evidence="5" id="KW-0157">Chromophore</keyword>
<dbReference type="InterPro" id="IPR001610">
    <property type="entry name" value="PAC"/>
</dbReference>
<reference evidence="9" key="1">
    <citation type="journal article" date="2016" name="Proc. Natl. Acad. Sci. U.S.A.">
        <title>Functional and topological diversity of LOV domain photoreceptors.</title>
        <authorList>
            <person name="Glantz S.T."/>
            <person name="Carpenter E.J."/>
            <person name="Melkonian M."/>
            <person name="Gardner K.H."/>
            <person name="Boyden E.S."/>
            <person name="Wong G.K."/>
            <person name="Chow B.Y."/>
        </authorList>
    </citation>
    <scope>NUCLEOTIDE SEQUENCE</scope>
    <source>
        <strain evidence="9">KIIX_2089691</strain>
    </source>
</reference>
<evidence type="ECO:0000256" key="2">
    <source>
        <dbReference type="ARBA" id="ARBA00022606"/>
    </source>
</evidence>
<dbReference type="Gene3D" id="3.30.450.20">
    <property type="entry name" value="PAS domain"/>
    <property type="match status" value="2"/>
</dbReference>
<evidence type="ECO:0000256" key="1">
    <source>
        <dbReference type="ARBA" id="ARBA00022543"/>
    </source>
</evidence>
<evidence type="ECO:0000256" key="4">
    <source>
        <dbReference type="ARBA" id="ARBA00022643"/>
    </source>
</evidence>
<evidence type="ECO:0000256" key="7">
    <source>
        <dbReference type="SAM" id="MobiDB-lite"/>
    </source>
</evidence>
<dbReference type="SMART" id="SM00086">
    <property type="entry name" value="PAC"/>
    <property type="match status" value="2"/>
</dbReference>
<keyword evidence="4" id="KW-0288">FMN</keyword>
<feature type="domain" description="PAS" evidence="8">
    <location>
        <begin position="28"/>
        <end position="102"/>
    </location>
</feature>
<dbReference type="InterPro" id="IPR000014">
    <property type="entry name" value="PAS"/>
</dbReference>
<name>A0A126WYR8_9MONI</name>
<dbReference type="PANTHER" id="PTHR47429:SF2">
    <property type="entry name" value="PROTEIN TWIN LOV 1"/>
    <property type="match status" value="1"/>
</dbReference>
<dbReference type="PROSITE" id="PS50112">
    <property type="entry name" value="PAS"/>
    <property type="match status" value="2"/>
</dbReference>
<dbReference type="GO" id="GO:0009881">
    <property type="term" value="F:photoreceptor activity"/>
    <property type="evidence" value="ECO:0007669"/>
    <property type="project" value="UniProtKB-KW"/>
</dbReference>
<dbReference type="PANTHER" id="PTHR47429">
    <property type="entry name" value="PROTEIN TWIN LOV 1"/>
    <property type="match status" value="1"/>
</dbReference>
<keyword evidence="1" id="KW-0600">Photoreceptor protein</keyword>
<feature type="compositionally biased region" description="Polar residues" evidence="7">
    <location>
        <begin position="178"/>
        <end position="199"/>
    </location>
</feature>
<dbReference type="EMBL" id="KU699770">
    <property type="protein sequence ID" value="AML77663.1"/>
    <property type="molecule type" value="mRNA"/>
</dbReference>
<organism evidence="9">
    <name type="scientific">Pilularia globulifera</name>
    <dbReference type="NCBI Taxonomy" id="49509"/>
    <lineage>
        <taxon>Eukaryota</taxon>
        <taxon>Viridiplantae</taxon>
        <taxon>Streptophyta</taxon>
        <taxon>Embryophyta</taxon>
        <taxon>Tracheophyta</taxon>
        <taxon>Polypodiopsida</taxon>
        <taxon>Polypodiidae</taxon>
        <taxon>Salviniales</taxon>
        <taxon>Marsileaceae</taxon>
        <taxon>Pilularia</taxon>
    </lineage>
</organism>
<feature type="domain" description="PAS" evidence="8">
    <location>
        <begin position="274"/>
        <end position="320"/>
    </location>
</feature>
<dbReference type="SMART" id="SM00091">
    <property type="entry name" value="PAS"/>
    <property type="match status" value="2"/>
</dbReference>
<evidence type="ECO:0000313" key="9">
    <source>
        <dbReference type="EMBL" id="AML77663.1"/>
    </source>
</evidence>